<keyword evidence="2" id="KW-1185">Reference proteome</keyword>
<dbReference type="Proteomes" id="UP000201968">
    <property type="component" value="Segment"/>
</dbReference>
<accession>A0A1C9EI12</accession>
<protein>
    <submittedName>
        <fullName evidence="1">Minor tail protein</fullName>
    </submittedName>
</protein>
<evidence type="ECO:0000313" key="1">
    <source>
        <dbReference type="EMBL" id="AON97392.1"/>
    </source>
</evidence>
<proteinExistence type="predicted"/>
<sequence>MTADLGEYLGELLLKCKVYGLRTPPGEPPLMMGQLSIAGNDAAMAVPVLQGDPGQQGQPAQPFKWQFPSLESTSELPPLTNTPTDIGKSYVIKDGGGTADVAYWSGLEWKYFADAFGPGLPGPTPDITVTGELVDEEDPFEVEVSGTDEAPHFHIKMPATPGPPGVTGPWFLFDDTETRNAGDVPMWSTADAKFVPRSLLEMGSFPRVLRHTQPESAFTAYSGTAASQQISTMALPALEYAYQVDVSGHVRVGRNAFGTGQIAIVVRLGDPTTGTIVAKGLAVDSGPCIIDAHYSTQSSGQSGWASAPDGALGRVPAATATNLYVTAVRESGGGSWYANQVDAQLSVKLLPAVE</sequence>
<reference evidence="2" key="1">
    <citation type="submission" date="2016-07" db="EMBL/GenBank/DDBJ databases">
        <authorList>
            <person name="Florea S."/>
            <person name="Webb J.S."/>
            <person name="Jaromczyk J."/>
            <person name="Schardl C.L."/>
        </authorList>
    </citation>
    <scope>NUCLEOTIDE SEQUENCE [LARGE SCALE GENOMIC DNA]</scope>
</reference>
<name>A0A1C9EI12_9CAUD</name>
<organism evidence="1 2">
    <name type="scientific">Gordonia phage Nyceirae</name>
    <dbReference type="NCBI Taxonomy" id="1887651"/>
    <lineage>
        <taxon>Viruses</taxon>
        <taxon>Duplodnaviria</taxon>
        <taxon>Heunggongvirae</taxon>
        <taxon>Uroviricota</taxon>
        <taxon>Caudoviricetes</taxon>
        <taxon>Nyceiraevirus</taxon>
        <taxon>Nyceiraevirus nyceirae</taxon>
    </lineage>
</organism>
<dbReference type="RefSeq" id="YP_009277947.1">
    <property type="nucleotide sequence ID" value="NC_031004.1"/>
</dbReference>
<evidence type="ECO:0000313" key="2">
    <source>
        <dbReference type="Proteomes" id="UP000201968"/>
    </source>
</evidence>
<gene>
    <name evidence="1" type="primary">29</name>
    <name evidence="1" type="ORF">SEA_NYCEIRAE_29</name>
</gene>
<dbReference type="EMBL" id="KX557282">
    <property type="protein sequence ID" value="AON97392.1"/>
    <property type="molecule type" value="Genomic_DNA"/>
</dbReference>
<dbReference type="KEGG" id="vg:29078394"/>
<dbReference type="OrthoDB" id="4126at10239"/>
<dbReference type="GeneID" id="29078394"/>